<proteinExistence type="predicted"/>
<name>A0A8H7D5Y8_9AGAR</name>
<dbReference type="InterPro" id="IPR046528">
    <property type="entry name" value="DUF6593"/>
</dbReference>
<dbReference type="Proteomes" id="UP000620124">
    <property type="component" value="Unassembled WGS sequence"/>
</dbReference>
<dbReference type="AlphaFoldDB" id="A0A8H7D5Y8"/>
<evidence type="ECO:0000259" key="1">
    <source>
        <dbReference type="Pfam" id="PF20236"/>
    </source>
</evidence>
<dbReference type="OrthoDB" id="3256331at2759"/>
<evidence type="ECO:0000313" key="2">
    <source>
        <dbReference type="EMBL" id="KAF7360058.1"/>
    </source>
</evidence>
<protein>
    <recommendedName>
        <fullName evidence="1">DUF6593 domain-containing protein</fullName>
    </recommendedName>
</protein>
<dbReference type="Pfam" id="PF20236">
    <property type="entry name" value="DUF6593"/>
    <property type="match status" value="1"/>
</dbReference>
<reference evidence="2" key="1">
    <citation type="submission" date="2020-05" db="EMBL/GenBank/DDBJ databases">
        <title>Mycena genomes resolve the evolution of fungal bioluminescence.</title>
        <authorList>
            <person name="Tsai I.J."/>
        </authorList>
    </citation>
    <scope>NUCLEOTIDE SEQUENCE</scope>
    <source>
        <strain evidence="2">CCC161011</strain>
    </source>
</reference>
<organism evidence="2 3">
    <name type="scientific">Mycena venus</name>
    <dbReference type="NCBI Taxonomy" id="2733690"/>
    <lineage>
        <taxon>Eukaryota</taxon>
        <taxon>Fungi</taxon>
        <taxon>Dikarya</taxon>
        <taxon>Basidiomycota</taxon>
        <taxon>Agaricomycotina</taxon>
        <taxon>Agaricomycetes</taxon>
        <taxon>Agaricomycetidae</taxon>
        <taxon>Agaricales</taxon>
        <taxon>Marasmiineae</taxon>
        <taxon>Mycenaceae</taxon>
        <taxon>Mycena</taxon>
    </lineage>
</organism>
<feature type="domain" description="DUF6593" evidence="1">
    <location>
        <begin position="21"/>
        <end position="181"/>
    </location>
</feature>
<gene>
    <name evidence="2" type="ORF">MVEN_00733900</name>
</gene>
<accession>A0A8H7D5Y8</accession>
<comment type="caution">
    <text evidence="2">The sequence shown here is derived from an EMBL/GenBank/DDBJ whole genome shotgun (WGS) entry which is preliminary data.</text>
</comment>
<evidence type="ECO:0000313" key="3">
    <source>
        <dbReference type="Proteomes" id="UP000620124"/>
    </source>
</evidence>
<dbReference type="EMBL" id="JACAZI010000005">
    <property type="protein sequence ID" value="KAF7360058.1"/>
    <property type="molecule type" value="Genomic_DNA"/>
</dbReference>
<keyword evidence="3" id="KW-1185">Reference proteome</keyword>
<sequence>MDSQLTLVPVAPAVRLMFSKDSMKNATLFLDSVPIYVISTDAQNACTELRAAGSGGGELLARITRKEILPDAVAFPALNGGKEIRLAKWLKKSKLADGSSTHVINTFTVHGTFFLMAHPVHRLALFQEDDLQKPIAQWERVNGTGTSSPPIIVIEAGPWEVESLRPCIIAAFIVQEFKMRMKEQAGSVTLAMGRPAGQFVLMSAAK</sequence>